<dbReference type="EMBL" id="JAAAHW010007245">
    <property type="protein sequence ID" value="KAF9949863.1"/>
    <property type="molecule type" value="Genomic_DNA"/>
</dbReference>
<evidence type="ECO:0000259" key="1">
    <source>
        <dbReference type="PROSITE" id="PS50112"/>
    </source>
</evidence>
<dbReference type="OrthoDB" id="411251at2759"/>
<evidence type="ECO:0000313" key="3">
    <source>
        <dbReference type="Proteomes" id="UP000749646"/>
    </source>
</evidence>
<dbReference type="Proteomes" id="UP000749646">
    <property type="component" value="Unassembled WGS sequence"/>
</dbReference>
<dbReference type="NCBIfam" id="TIGR00229">
    <property type="entry name" value="sensory_box"/>
    <property type="match status" value="1"/>
</dbReference>
<proteinExistence type="predicted"/>
<name>A0A9P6LXG2_9FUNG</name>
<feature type="domain" description="PAS" evidence="1">
    <location>
        <begin position="16"/>
        <end position="65"/>
    </location>
</feature>
<feature type="non-terminal residue" evidence="2">
    <location>
        <position position="81"/>
    </location>
</feature>
<organism evidence="2 3">
    <name type="scientific">Modicella reniformis</name>
    <dbReference type="NCBI Taxonomy" id="1440133"/>
    <lineage>
        <taxon>Eukaryota</taxon>
        <taxon>Fungi</taxon>
        <taxon>Fungi incertae sedis</taxon>
        <taxon>Mucoromycota</taxon>
        <taxon>Mortierellomycotina</taxon>
        <taxon>Mortierellomycetes</taxon>
        <taxon>Mortierellales</taxon>
        <taxon>Mortierellaceae</taxon>
        <taxon>Modicella</taxon>
    </lineage>
</organism>
<keyword evidence="3" id="KW-1185">Reference proteome</keyword>
<comment type="caution">
    <text evidence="2">The sequence shown here is derived from an EMBL/GenBank/DDBJ whole genome shotgun (WGS) entry which is preliminary data.</text>
</comment>
<dbReference type="Pfam" id="PF08447">
    <property type="entry name" value="PAS_3"/>
    <property type="match status" value="1"/>
</dbReference>
<accession>A0A9P6LXG2</accession>
<evidence type="ECO:0000313" key="2">
    <source>
        <dbReference type="EMBL" id="KAF9949863.1"/>
    </source>
</evidence>
<gene>
    <name evidence="2" type="ORF">BGZ65_007013</name>
</gene>
<dbReference type="PROSITE" id="PS50112">
    <property type="entry name" value="PAS"/>
    <property type="match status" value="1"/>
</dbReference>
<dbReference type="InterPro" id="IPR013655">
    <property type="entry name" value="PAS_fold_3"/>
</dbReference>
<dbReference type="Gene3D" id="3.30.450.20">
    <property type="entry name" value="PAS domain"/>
    <property type="match status" value="1"/>
</dbReference>
<dbReference type="SUPFAM" id="SSF55785">
    <property type="entry name" value="PYP-like sensor domain (PAS domain)"/>
    <property type="match status" value="1"/>
</dbReference>
<sequence>MTPPHSFISFHDLTPEGNWLWISPNVYDVLGYEPEELLGRSAYEVICPDDKGESETAHKEVLINDLVATQAIRRFKTKKGE</sequence>
<dbReference type="AlphaFoldDB" id="A0A9P6LXG2"/>
<dbReference type="InterPro" id="IPR035965">
    <property type="entry name" value="PAS-like_dom_sf"/>
</dbReference>
<dbReference type="InterPro" id="IPR000014">
    <property type="entry name" value="PAS"/>
</dbReference>
<dbReference type="CDD" id="cd00130">
    <property type="entry name" value="PAS"/>
    <property type="match status" value="1"/>
</dbReference>
<reference evidence="2" key="1">
    <citation type="journal article" date="2020" name="Fungal Divers.">
        <title>Resolving the Mortierellaceae phylogeny through synthesis of multi-gene phylogenetics and phylogenomics.</title>
        <authorList>
            <person name="Vandepol N."/>
            <person name="Liber J."/>
            <person name="Desiro A."/>
            <person name="Na H."/>
            <person name="Kennedy M."/>
            <person name="Barry K."/>
            <person name="Grigoriev I.V."/>
            <person name="Miller A.N."/>
            <person name="O'Donnell K."/>
            <person name="Stajich J.E."/>
            <person name="Bonito G."/>
        </authorList>
    </citation>
    <scope>NUCLEOTIDE SEQUENCE</scope>
    <source>
        <strain evidence="2">MES-2147</strain>
    </source>
</reference>
<protein>
    <recommendedName>
        <fullName evidence="1">PAS domain-containing protein</fullName>
    </recommendedName>
</protein>